<dbReference type="EMBL" id="JBFOLJ010000008">
    <property type="protein sequence ID" value="KAL2514686.1"/>
    <property type="molecule type" value="Genomic_DNA"/>
</dbReference>
<sequence length="271" mass="28078">MGGVPTNHHGEVVTIKGGDLDVVVPGLLAAGEAACASLHTITKRGFLPMSHLPPINPNMPNQPTKPPDISSSMVVHHSPAIPIPNTGPTPQKSSLTLPVCPQTAGTLDLDTIDAAAPPNGGLVTGQSSINLPPMDGQFEGFVTCQNLEPAILPYGQSRAPMPAPSGPFVLANSPPIADVPYSASLTSSQLNVPASEQPLPLADDSRTHTPAPQAPSGASNQQAIGGVPGSVGLPLNQISEPSKSLDPIAEDPSDANFCFRRQLYKIRRYAR</sequence>
<keyword evidence="6" id="KW-1185">Reference proteome</keyword>
<organism evidence="5 6">
    <name type="scientific">Forsythia ovata</name>
    <dbReference type="NCBI Taxonomy" id="205694"/>
    <lineage>
        <taxon>Eukaryota</taxon>
        <taxon>Viridiplantae</taxon>
        <taxon>Streptophyta</taxon>
        <taxon>Embryophyta</taxon>
        <taxon>Tracheophyta</taxon>
        <taxon>Spermatophyta</taxon>
        <taxon>Magnoliopsida</taxon>
        <taxon>eudicotyledons</taxon>
        <taxon>Gunneridae</taxon>
        <taxon>Pentapetalae</taxon>
        <taxon>asterids</taxon>
        <taxon>lamiids</taxon>
        <taxon>Lamiales</taxon>
        <taxon>Oleaceae</taxon>
        <taxon>Forsythieae</taxon>
        <taxon>Forsythia</taxon>
    </lineage>
</organism>
<keyword evidence="2" id="KW-0560">Oxidoreductase</keyword>
<comment type="caution">
    <text evidence="5">The sequence shown here is derived from an EMBL/GenBank/DDBJ whole genome shotgun (WGS) entry which is preliminary data.</text>
</comment>
<feature type="region of interest" description="Disordered" evidence="3">
    <location>
        <begin position="188"/>
        <end position="252"/>
    </location>
</feature>
<keyword evidence="1" id="KW-0285">Flavoprotein</keyword>
<dbReference type="InterPro" id="IPR003953">
    <property type="entry name" value="FAD-dep_OxRdtase_2_FAD-bd"/>
</dbReference>
<feature type="domain" description="FAD-dependent oxidoreductase 2 FAD-binding" evidence="4">
    <location>
        <begin position="1"/>
        <end position="41"/>
    </location>
</feature>
<dbReference type="AlphaFoldDB" id="A0ABD1TPN1"/>
<evidence type="ECO:0000256" key="1">
    <source>
        <dbReference type="ARBA" id="ARBA00022630"/>
    </source>
</evidence>
<dbReference type="GO" id="GO:0016491">
    <property type="term" value="F:oxidoreductase activity"/>
    <property type="evidence" value="ECO:0007669"/>
    <property type="project" value="UniProtKB-KW"/>
</dbReference>
<evidence type="ECO:0000313" key="6">
    <source>
        <dbReference type="Proteomes" id="UP001604277"/>
    </source>
</evidence>
<dbReference type="Proteomes" id="UP001604277">
    <property type="component" value="Unassembled WGS sequence"/>
</dbReference>
<gene>
    <name evidence="5" type="ORF">Fot_28657</name>
</gene>
<name>A0ABD1TPN1_9LAMI</name>
<dbReference type="InterPro" id="IPR036188">
    <property type="entry name" value="FAD/NAD-bd_sf"/>
</dbReference>
<reference evidence="6" key="1">
    <citation type="submission" date="2024-07" db="EMBL/GenBank/DDBJ databases">
        <title>Two chromosome-level genome assemblies of Korean endemic species Abeliophyllum distichum and Forsythia ovata (Oleaceae).</title>
        <authorList>
            <person name="Jang H."/>
        </authorList>
    </citation>
    <scope>NUCLEOTIDE SEQUENCE [LARGE SCALE GENOMIC DNA]</scope>
</reference>
<dbReference type="Pfam" id="PF00890">
    <property type="entry name" value="FAD_binding_2"/>
    <property type="match status" value="1"/>
</dbReference>
<evidence type="ECO:0000259" key="4">
    <source>
        <dbReference type="Pfam" id="PF00890"/>
    </source>
</evidence>
<accession>A0ABD1TPN1</accession>
<evidence type="ECO:0000256" key="2">
    <source>
        <dbReference type="ARBA" id="ARBA00023002"/>
    </source>
</evidence>
<dbReference type="Gene3D" id="3.50.50.60">
    <property type="entry name" value="FAD/NAD(P)-binding domain"/>
    <property type="match status" value="1"/>
</dbReference>
<evidence type="ECO:0000256" key="3">
    <source>
        <dbReference type="SAM" id="MobiDB-lite"/>
    </source>
</evidence>
<proteinExistence type="predicted"/>
<evidence type="ECO:0000313" key="5">
    <source>
        <dbReference type="EMBL" id="KAL2514686.1"/>
    </source>
</evidence>
<protein>
    <submittedName>
        <fullName evidence="5">Succinate dehydrogenase (Ubiquinone)</fullName>
    </submittedName>
</protein>